<evidence type="ECO:0000256" key="3">
    <source>
        <dbReference type="ARBA" id="ARBA00023163"/>
    </source>
</evidence>
<proteinExistence type="predicted"/>
<dbReference type="SUPFAM" id="SSF55785">
    <property type="entry name" value="PYP-like sensor domain (PAS domain)"/>
    <property type="match status" value="1"/>
</dbReference>
<dbReference type="Proteomes" id="UP001553843">
    <property type="component" value="Unassembled WGS sequence"/>
</dbReference>
<dbReference type="Gene3D" id="3.30.450.20">
    <property type="entry name" value="PAS domain"/>
    <property type="match status" value="1"/>
</dbReference>
<reference evidence="6 7" key="1">
    <citation type="submission" date="2024-06" db="EMBL/GenBank/DDBJ databases">
        <title>The Natural Products Discovery Center: Release of the First 8490 Sequenced Strains for Exploring Actinobacteria Biosynthetic Diversity.</title>
        <authorList>
            <person name="Kalkreuter E."/>
            <person name="Kautsar S.A."/>
            <person name="Yang D."/>
            <person name="Bader C.D."/>
            <person name="Teijaro C.N."/>
            <person name="Fluegel L."/>
            <person name="Davis C.M."/>
            <person name="Simpson J.R."/>
            <person name="Lauterbach L."/>
            <person name="Steele A.D."/>
            <person name="Gui C."/>
            <person name="Meng S."/>
            <person name="Li G."/>
            <person name="Viehrig K."/>
            <person name="Ye F."/>
            <person name="Su P."/>
            <person name="Kiefer A.F."/>
            <person name="Nichols A."/>
            <person name="Cepeda A.J."/>
            <person name="Yan W."/>
            <person name="Fan B."/>
            <person name="Jiang Y."/>
            <person name="Adhikari A."/>
            <person name="Zheng C.-J."/>
            <person name="Schuster L."/>
            <person name="Cowan T.M."/>
            <person name="Smanski M.J."/>
            <person name="Chevrette M.G."/>
            <person name="De Carvalho L.P.S."/>
            <person name="Shen B."/>
        </authorList>
    </citation>
    <scope>NUCLEOTIDE SEQUENCE [LARGE SCALE GENOMIC DNA]</scope>
    <source>
        <strain evidence="6 7">NPDC047833</strain>
    </source>
</reference>
<keyword evidence="7" id="KW-1185">Reference proteome</keyword>
<dbReference type="InterPro" id="IPR000014">
    <property type="entry name" value="PAS"/>
</dbReference>
<dbReference type="CDD" id="cd06170">
    <property type="entry name" value="LuxR_C_like"/>
    <property type="match status" value="1"/>
</dbReference>
<evidence type="ECO:0000256" key="1">
    <source>
        <dbReference type="ARBA" id="ARBA00023015"/>
    </source>
</evidence>
<keyword evidence="1" id="KW-0805">Transcription regulation</keyword>
<organism evidence="6 7">
    <name type="scientific">Streptomyces huasconensis</name>
    <dbReference type="NCBI Taxonomy" id="1854574"/>
    <lineage>
        <taxon>Bacteria</taxon>
        <taxon>Bacillati</taxon>
        <taxon>Actinomycetota</taxon>
        <taxon>Actinomycetes</taxon>
        <taxon>Kitasatosporales</taxon>
        <taxon>Streptomycetaceae</taxon>
        <taxon>Streptomyces</taxon>
    </lineage>
</organism>
<dbReference type="Pfam" id="PF00196">
    <property type="entry name" value="GerE"/>
    <property type="match status" value="1"/>
</dbReference>
<accession>A0ABV3LRD4</accession>
<evidence type="ECO:0000259" key="5">
    <source>
        <dbReference type="PROSITE" id="PS50043"/>
    </source>
</evidence>
<dbReference type="PANTHER" id="PTHR44688">
    <property type="entry name" value="DNA-BINDING TRANSCRIPTIONAL ACTIVATOR DEVR_DOSR"/>
    <property type="match status" value="1"/>
</dbReference>
<dbReference type="InterPro" id="IPR013767">
    <property type="entry name" value="PAS_fold"/>
</dbReference>
<evidence type="ECO:0000256" key="2">
    <source>
        <dbReference type="ARBA" id="ARBA00023125"/>
    </source>
</evidence>
<evidence type="ECO:0000313" key="7">
    <source>
        <dbReference type="Proteomes" id="UP001553843"/>
    </source>
</evidence>
<evidence type="ECO:0000256" key="4">
    <source>
        <dbReference type="SAM" id="MobiDB-lite"/>
    </source>
</evidence>
<dbReference type="InterPro" id="IPR016032">
    <property type="entry name" value="Sig_transdc_resp-reg_C-effctor"/>
</dbReference>
<feature type="compositionally biased region" description="Gly residues" evidence="4">
    <location>
        <begin position="1"/>
        <end position="19"/>
    </location>
</feature>
<feature type="domain" description="HTH luxR-type" evidence="5">
    <location>
        <begin position="179"/>
        <end position="244"/>
    </location>
</feature>
<dbReference type="InterPro" id="IPR000792">
    <property type="entry name" value="Tscrpt_reg_LuxR_C"/>
</dbReference>
<keyword evidence="2" id="KW-0238">DNA-binding</keyword>
<dbReference type="SUPFAM" id="SSF46894">
    <property type="entry name" value="C-terminal effector domain of the bipartite response regulators"/>
    <property type="match status" value="1"/>
</dbReference>
<name>A0ABV3LRD4_9ACTN</name>
<dbReference type="EMBL" id="JBEYRS010000003">
    <property type="protein sequence ID" value="MEW2362019.1"/>
    <property type="molecule type" value="Genomic_DNA"/>
</dbReference>
<dbReference type="PROSITE" id="PS50043">
    <property type="entry name" value="HTH_LUXR_2"/>
    <property type="match status" value="1"/>
</dbReference>
<sequence>MTRTAGGPGADGPGTGGSRTAGPRTAGPGGGDAADPGRPKVADAAVWRGRFLSLLDRSPAPTAISSGEGLVSVANPPFAAALGLRPGRVANRMLLDLLTPTNRKQLRKLDEAMRSGRRSRYPVEVSWTAGDEVRHGQVTVEPVTDPLEETPPLLVTLRVAEERAPRPRGPGGATRPGEPESAHPALSAQEARILRLVAGGSTTAVVARAVGIGVDGVNYHLTRLCRRLRVQNRTALVARAYVLGLLDATAWPPEVSAPTARQLPRPGDRGGGRAPGGS</sequence>
<dbReference type="InterPro" id="IPR035965">
    <property type="entry name" value="PAS-like_dom_sf"/>
</dbReference>
<dbReference type="SMART" id="SM00421">
    <property type="entry name" value="HTH_LUXR"/>
    <property type="match status" value="1"/>
</dbReference>
<evidence type="ECO:0000313" key="6">
    <source>
        <dbReference type="EMBL" id="MEW2362019.1"/>
    </source>
</evidence>
<feature type="region of interest" description="Disordered" evidence="4">
    <location>
        <begin position="1"/>
        <end position="40"/>
    </location>
</feature>
<keyword evidence="3" id="KW-0804">Transcription</keyword>
<dbReference type="InterPro" id="IPR036388">
    <property type="entry name" value="WH-like_DNA-bd_sf"/>
</dbReference>
<dbReference type="Gene3D" id="1.10.10.10">
    <property type="entry name" value="Winged helix-like DNA-binding domain superfamily/Winged helix DNA-binding domain"/>
    <property type="match status" value="1"/>
</dbReference>
<gene>
    <name evidence="6" type="ORF">AB0887_08615</name>
</gene>
<dbReference type="CDD" id="cd00130">
    <property type="entry name" value="PAS"/>
    <property type="match status" value="1"/>
</dbReference>
<dbReference type="PANTHER" id="PTHR44688:SF16">
    <property type="entry name" value="DNA-BINDING TRANSCRIPTIONAL ACTIVATOR DEVR_DOSR"/>
    <property type="match status" value="1"/>
</dbReference>
<feature type="region of interest" description="Disordered" evidence="4">
    <location>
        <begin position="254"/>
        <end position="278"/>
    </location>
</feature>
<protein>
    <submittedName>
        <fullName evidence="6">LuxR C-terminal-related transcriptional regulator</fullName>
    </submittedName>
</protein>
<comment type="caution">
    <text evidence="6">The sequence shown here is derived from an EMBL/GenBank/DDBJ whole genome shotgun (WGS) entry which is preliminary data.</text>
</comment>
<dbReference type="RefSeq" id="WP_359771619.1">
    <property type="nucleotide sequence ID" value="NZ_JBEYRR010000001.1"/>
</dbReference>
<feature type="region of interest" description="Disordered" evidence="4">
    <location>
        <begin position="161"/>
        <end position="186"/>
    </location>
</feature>
<dbReference type="Pfam" id="PF00989">
    <property type="entry name" value="PAS"/>
    <property type="match status" value="1"/>
</dbReference>